<protein>
    <submittedName>
        <fullName evidence="7">Nitroreductase</fullName>
    </submittedName>
</protein>
<accession>A0A1B1YUZ8</accession>
<name>A0A1B1YUZ8_9GAMM</name>
<proteinExistence type="inferred from homology"/>
<evidence type="ECO:0000313" key="8">
    <source>
        <dbReference type="Proteomes" id="UP000092952"/>
    </source>
</evidence>
<dbReference type="Pfam" id="PF00881">
    <property type="entry name" value="Nitroreductase"/>
    <property type="match status" value="1"/>
</dbReference>
<dbReference type="OrthoDB" id="9784375at2"/>
<evidence type="ECO:0000259" key="6">
    <source>
        <dbReference type="Pfam" id="PF00881"/>
    </source>
</evidence>
<reference evidence="8" key="1">
    <citation type="submission" date="2016-03" db="EMBL/GenBank/DDBJ databases">
        <title>Complete genome sequence of Solimmundus cernigliae, representing a novel lineage of polycyclic aromatic hydrocarbon degraders within the Gammaproteobacteria.</title>
        <authorList>
            <person name="Singleton D.R."/>
            <person name="Dickey A.N."/>
            <person name="Scholl E.H."/>
            <person name="Wright F.A."/>
            <person name="Aitken M.D."/>
        </authorList>
    </citation>
    <scope>NUCLEOTIDE SEQUENCE [LARGE SCALE GENOMIC DNA]</scope>
    <source>
        <strain evidence="8">TR3.2</strain>
    </source>
</reference>
<feature type="domain" description="Nitroreductase" evidence="6">
    <location>
        <begin position="8"/>
        <end position="196"/>
    </location>
</feature>
<evidence type="ECO:0000256" key="1">
    <source>
        <dbReference type="ARBA" id="ARBA00001917"/>
    </source>
</evidence>
<sequence length="221" mass="24842">MEIIEAMRGRTSVRAYLDKPVARKTLEQVLEAARWAPSGTNTQPWRVLAVSGAVRQRIVDALLAHVAGGGAPGAHYDYYPETFVEPYKGRRWRCGMQLYGALGIGIDDKPARQRAMLRNFEFFGAPLGLFFYIDRAMARGSWVDMGMFVQNVMLAARGYGLETCPQFALAMYPDIVAQHIDAPQNHDLVCGMSIGYRDPDAPVNQYRTERMAVDEFLSWVE</sequence>
<evidence type="ECO:0000256" key="5">
    <source>
        <dbReference type="ARBA" id="ARBA00023002"/>
    </source>
</evidence>
<dbReference type="InterPro" id="IPR029479">
    <property type="entry name" value="Nitroreductase"/>
</dbReference>
<dbReference type="KEGG" id="gbi:PG2T_11345"/>
<comment type="similarity">
    <text evidence="2">Belongs to the nitroreductase family.</text>
</comment>
<evidence type="ECO:0000256" key="2">
    <source>
        <dbReference type="ARBA" id="ARBA00007118"/>
    </source>
</evidence>
<comment type="cofactor">
    <cofactor evidence="1">
        <name>FMN</name>
        <dbReference type="ChEBI" id="CHEBI:58210"/>
    </cofactor>
</comment>
<gene>
    <name evidence="7" type="ORF">PG2T_11345</name>
</gene>
<keyword evidence="4" id="KW-0288">FMN</keyword>
<dbReference type="GO" id="GO:0016491">
    <property type="term" value="F:oxidoreductase activity"/>
    <property type="evidence" value="ECO:0007669"/>
    <property type="project" value="UniProtKB-KW"/>
</dbReference>
<organism evidence="7 8">
    <name type="scientific">Immundisolibacter cernigliae</name>
    <dbReference type="NCBI Taxonomy" id="1810504"/>
    <lineage>
        <taxon>Bacteria</taxon>
        <taxon>Pseudomonadati</taxon>
        <taxon>Pseudomonadota</taxon>
        <taxon>Gammaproteobacteria</taxon>
        <taxon>Immundisolibacterales</taxon>
        <taxon>Immundisolibacteraceae</taxon>
        <taxon>Immundisolibacter</taxon>
    </lineage>
</organism>
<dbReference type="InParanoid" id="A0A1B1YUZ8"/>
<dbReference type="AlphaFoldDB" id="A0A1B1YUZ8"/>
<dbReference type="EMBL" id="CP014671">
    <property type="protein sequence ID" value="ANX04700.1"/>
    <property type="molecule type" value="Genomic_DNA"/>
</dbReference>
<evidence type="ECO:0000256" key="3">
    <source>
        <dbReference type="ARBA" id="ARBA00022630"/>
    </source>
</evidence>
<evidence type="ECO:0000256" key="4">
    <source>
        <dbReference type="ARBA" id="ARBA00022643"/>
    </source>
</evidence>
<dbReference type="Gene3D" id="3.40.109.10">
    <property type="entry name" value="NADH Oxidase"/>
    <property type="match status" value="1"/>
</dbReference>
<keyword evidence="5" id="KW-0560">Oxidoreductase</keyword>
<dbReference type="PANTHER" id="PTHR43673">
    <property type="entry name" value="NAD(P)H NITROREDUCTASE YDGI-RELATED"/>
    <property type="match status" value="1"/>
</dbReference>
<evidence type="ECO:0000313" key="7">
    <source>
        <dbReference type="EMBL" id="ANX04700.1"/>
    </source>
</evidence>
<keyword evidence="3" id="KW-0285">Flavoprotein</keyword>
<dbReference type="SUPFAM" id="SSF55469">
    <property type="entry name" value="FMN-dependent nitroreductase-like"/>
    <property type="match status" value="1"/>
</dbReference>
<dbReference type="PANTHER" id="PTHR43673:SF2">
    <property type="entry name" value="NITROREDUCTASE"/>
    <property type="match status" value="1"/>
</dbReference>
<dbReference type="Proteomes" id="UP000092952">
    <property type="component" value="Chromosome"/>
</dbReference>
<dbReference type="STRING" id="1810504.PG2T_11345"/>
<dbReference type="InterPro" id="IPR000415">
    <property type="entry name" value="Nitroreductase-like"/>
</dbReference>
<keyword evidence="8" id="KW-1185">Reference proteome</keyword>
<dbReference type="CDD" id="cd02136">
    <property type="entry name" value="PnbA_NfnB-like"/>
    <property type="match status" value="1"/>
</dbReference>